<dbReference type="SUPFAM" id="SSF46689">
    <property type="entry name" value="Homeodomain-like"/>
    <property type="match status" value="1"/>
</dbReference>
<dbReference type="VEuPathDB" id="VectorBase:AGAMI1_013232"/>
<name>A0A0E4G892_ANOGA</name>
<dbReference type="EnsemblMetazoa" id="AGAP029942.R4">
    <property type="protein sequence ID" value="AGAP029942.P4"/>
    <property type="gene ID" value="AGAP029942"/>
</dbReference>
<evidence type="ECO:0000256" key="1">
    <source>
        <dbReference type="ARBA" id="ARBA00004123"/>
    </source>
</evidence>
<reference evidence="4" key="4">
    <citation type="submission" date="2025-05" db="UniProtKB">
        <authorList>
            <consortium name="EnsemblMetazoa"/>
        </authorList>
    </citation>
    <scope>IDENTIFICATION</scope>
    <source>
        <strain evidence="4">PEST</strain>
    </source>
</reference>
<sequence length="347" mass="39749">MTDQESMEEDVLGMLKTRKLKTTSNEDRERIVQAREMGSSVSVIAKSLNIKRTTVYNVLRKYHATMKVEAEPRGKVMEKKISPQIREQIKRWIDEDCSTSLEKITYRILEQFQVRVCRSTVAKEVGDFNYSLKRLHLHGDQKHEGDIVAARQEYANALSAMAANVPDNSVVFIGEEAFKISVRVMRAKPCSGNRAFKIMPEIRIRNVTVLCAMNRFGILHYLTRNRAIDRSVFSAFIDELIVKLRLINIPRAVIIMDDVPTHTSVETKSLFEQGPDELMYLPLQSSFLNPIETLFSSWKQICNRANPNSEEEVIAAIENGQDLITPTDSEGCFQLMWSHVMFETIQN</sequence>
<comment type="subcellular location">
    <subcellularLocation>
        <location evidence="1">Nucleus</location>
    </subcellularLocation>
</comment>
<dbReference type="EMBL" id="AAAB01008948">
    <property type="status" value="NOT_ANNOTATED_CDS"/>
    <property type="molecule type" value="Genomic_DNA"/>
</dbReference>
<organism evidence="3">
    <name type="scientific">Anopheles gambiae</name>
    <name type="common">African malaria mosquito</name>
    <dbReference type="NCBI Taxonomy" id="7165"/>
    <lineage>
        <taxon>Eukaryota</taxon>
        <taxon>Metazoa</taxon>
        <taxon>Ecdysozoa</taxon>
        <taxon>Arthropoda</taxon>
        <taxon>Hexapoda</taxon>
        <taxon>Insecta</taxon>
        <taxon>Pterygota</taxon>
        <taxon>Neoptera</taxon>
        <taxon>Endopterygota</taxon>
        <taxon>Diptera</taxon>
        <taxon>Nematocera</taxon>
        <taxon>Culicoidea</taxon>
        <taxon>Culicidae</taxon>
        <taxon>Anophelinae</taxon>
        <taxon>Anopheles</taxon>
    </lineage>
</organism>
<dbReference type="Gene3D" id="3.30.420.10">
    <property type="entry name" value="Ribonuclease H-like superfamily/Ribonuclease H"/>
    <property type="match status" value="1"/>
</dbReference>
<dbReference type="InterPro" id="IPR038717">
    <property type="entry name" value="Tc1-like_DDE_dom"/>
</dbReference>
<dbReference type="GO" id="GO:0005634">
    <property type="term" value="C:nucleus"/>
    <property type="evidence" value="ECO:0007669"/>
    <property type="project" value="UniProtKB-SubCell"/>
</dbReference>
<keyword evidence="5" id="KW-1185">Reference proteome</keyword>
<dbReference type="Gene3D" id="1.10.10.10">
    <property type="entry name" value="Winged helix-like DNA-binding domain superfamily/Winged helix DNA-binding domain"/>
    <property type="match status" value="1"/>
</dbReference>
<dbReference type="AlphaFoldDB" id="A0A0E4G892"/>
<reference evidence="3" key="3">
    <citation type="submission" date="2015-03" db="EMBL/GenBank/DDBJ databases">
        <title>Long non-coding RNA discovery across the genus Anopheles reveals conserved secondary structures within and beyond the Gambiae complex.</title>
        <authorList>
            <person name="Jenkins A."/>
            <person name="Waterhouse R."/>
            <person name="Muskavitch M."/>
        </authorList>
    </citation>
    <scope>NUCLEOTIDE SEQUENCE</scope>
    <source>
        <tissue evidence="3">Whole body</tissue>
    </source>
</reference>
<dbReference type="PANTHER" id="PTHR46564">
    <property type="entry name" value="TRANSPOSASE"/>
    <property type="match status" value="1"/>
</dbReference>
<dbReference type="PANTHER" id="PTHR46564:SF1">
    <property type="entry name" value="TRANSPOSASE"/>
    <property type="match status" value="1"/>
</dbReference>
<dbReference type="EMBL" id="HACL01000030">
    <property type="protein sequence ID" value="CFW94324.1"/>
    <property type="molecule type" value="Transcribed_RNA"/>
</dbReference>
<evidence type="ECO:0000259" key="2">
    <source>
        <dbReference type="Pfam" id="PF13358"/>
    </source>
</evidence>
<reference evidence="4 5" key="2">
    <citation type="journal article" date="2004" name="Trends Parasitol.">
        <title>The Anopheles gambiae genome: an update.</title>
        <authorList>
            <person name="Mongin E."/>
            <person name="Louis C."/>
            <person name="Holt R.A."/>
            <person name="Birney E."/>
            <person name="Collins F.H."/>
        </authorList>
    </citation>
    <scope>NUCLEOTIDE SEQUENCE [LARGE SCALE GENOMIC DNA]</scope>
    <source>
        <strain evidence="4 5">PEST</strain>
    </source>
</reference>
<evidence type="ECO:0000313" key="3">
    <source>
        <dbReference type="EMBL" id="CFW94324.1"/>
    </source>
</evidence>
<dbReference type="InterPro" id="IPR047655">
    <property type="entry name" value="Transpos_IS630-like"/>
</dbReference>
<dbReference type="VEuPathDB" id="VectorBase:AGAP029942"/>
<dbReference type="InterPro" id="IPR036388">
    <property type="entry name" value="WH-like_DNA-bd_sf"/>
</dbReference>
<dbReference type="NCBIfam" id="NF033545">
    <property type="entry name" value="transpos_IS630"/>
    <property type="match status" value="1"/>
</dbReference>
<dbReference type="Pfam" id="PF13358">
    <property type="entry name" value="DDE_3"/>
    <property type="match status" value="1"/>
</dbReference>
<evidence type="ECO:0000313" key="4">
    <source>
        <dbReference type="EnsemblMetazoa" id="AGAP029942.P4"/>
    </source>
</evidence>
<proteinExistence type="predicted"/>
<dbReference type="InterPro" id="IPR036397">
    <property type="entry name" value="RNaseH_sf"/>
</dbReference>
<dbReference type="Proteomes" id="UP000007062">
    <property type="component" value="Chromosome 2L"/>
</dbReference>
<accession>A0A0E4G892</accession>
<feature type="domain" description="Tc1-like transposase DDE" evidence="2">
    <location>
        <begin position="170"/>
        <end position="312"/>
    </location>
</feature>
<dbReference type="InterPro" id="IPR009057">
    <property type="entry name" value="Homeodomain-like_sf"/>
</dbReference>
<dbReference type="GO" id="GO:0003676">
    <property type="term" value="F:nucleic acid binding"/>
    <property type="evidence" value="ECO:0007669"/>
    <property type="project" value="InterPro"/>
</dbReference>
<reference evidence="4 5" key="1">
    <citation type="journal article" date="2002" name="Science">
        <title>The genome sequence of the malaria mosquito Anopheles gambiae.</title>
        <authorList>
            <person name="Holt R.A."/>
            <person name="Subramanian G.M."/>
            <person name="Halpern A."/>
            <person name="Sutton G.G."/>
            <person name="Charlab R."/>
            <person name="Nusskern D.R."/>
            <person name="Wincker P."/>
            <person name="Clark A.G."/>
            <person name="Ribeiro J.M."/>
            <person name="Wides R."/>
            <person name="Salzberg S.L."/>
            <person name="Loftus B."/>
            <person name="Yandell M."/>
            <person name="Majoros W.H."/>
            <person name="Rusch D.B."/>
            <person name="Lai Z."/>
            <person name="Kraft C.L."/>
            <person name="Abril J.F."/>
            <person name="Anthouard V."/>
            <person name="Arensburger P."/>
            <person name="Atkinson P.W."/>
            <person name="Baden H."/>
            <person name="de Berardinis V."/>
            <person name="Baldwin D."/>
            <person name="Benes V."/>
            <person name="Biedler J."/>
            <person name="Blass C."/>
            <person name="Bolanos R."/>
            <person name="Boscus D."/>
            <person name="Barnstead M."/>
            <person name="Cai S."/>
            <person name="Center A."/>
            <person name="Chaturverdi K."/>
            <person name="Christophides G.K."/>
            <person name="Chrystal M.A."/>
            <person name="Clamp M."/>
            <person name="Cravchik A."/>
            <person name="Curwen V."/>
            <person name="Dana A."/>
            <person name="Delcher A."/>
            <person name="Dew I."/>
            <person name="Evans C.A."/>
            <person name="Flanigan M."/>
            <person name="Grundschober-Freimoser A."/>
            <person name="Friedli L."/>
            <person name="Gu Z."/>
            <person name="Guan P."/>
            <person name="Guigo R."/>
            <person name="Hillenmeyer M.E."/>
            <person name="Hladun S.L."/>
            <person name="Hogan J.R."/>
            <person name="Hong Y.S."/>
            <person name="Hoover J."/>
            <person name="Jaillon O."/>
            <person name="Ke Z."/>
            <person name="Kodira C."/>
            <person name="Kokoza E."/>
            <person name="Koutsos A."/>
            <person name="Letunic I."/>
            <person name="Levitsky A."/>
            <person name="Liang Y."/>
            <person name="Lin J.J."/>
            <person name="Lobo N.F."/>
            <person name="Lopez J.R."/>
            <person name="Malek J.A."/>
            <person name="McIntosh T.C."/>
            <person name="Meister S."/>
            <person name="Miller J."/>
            <person name="Mobarry C."/>
            <person name="Mongin E."/>
            <person name="Murphy S.D."/>
            <person name="O'Brochta D.A."/>
            <person name="Pfannkoch C."/>
            <person name="Qi R."/>
            <person name="Regier M.A."/>
            <person name="Remington K."/>
            <person name="Shao H."/>
            <person name="Sharakhova M.V."/>
            <person name="Sitter C.D."/>
            <person name="Shetty J."/>
            <person name="Smith T.J."/>
            <person name="Strong R."/>
            <person name="Sun J."/>
            <person name="Thomasova D."/>
            <person name="Ton L.Q."/>
            <person name="Topalis P."/>
            <person name="Tu Z."/>
            <person name="Unger M.F."/>
            <person name="Walenz B."/>
            <person name="Wang A."/>
            <person name="Wang J."/>
            <person name="Wang M."/>
            <person name="Wang X."/>
            <person name="Woodford K.J."/>
            <person name="Wortman J.R."/>
            <person name="Wu M."/>
            <person name="Yao A."/>
            <person name="Zdobnov E.M."/>
            <person name="Zhang H."/>
            <person name="Zhao Q."/>
            <person name="Zhao S."/>
            <person name="Zhu S.C."/>
            <person name="Zhimulev I."/>
            <person name="Coluzzi M."/>
            <person name="della Torre A."/>
            <person name="Roth C.W."/>
            <person name="Louis C."/>
            <person name="Kalush F."/>
            <person name="Mural R.J."/>
            <person name="Myers E.W."/>
            <person name="Adams M.D."/>
            <person name="Smith H.O."/>
            <person name="Broder S."/>
            <person name="Gardner M.J."/>
            <person name="Fraser C.M."/>
            <person name="Birney E."/>
            <person name="Bork P."/>
            <person name="Brey P.T."/>
            <person name="Venter J.C."/>
            <person name="Weissenbach J."/>
            <person name="Kafatos F.C."/>
            <person name="Collins F.H."/>
            <person name="Hoffman S.L."/>
        </authorList>
    </citation>
    <scope>NUCLEOTIDE SEQUENCE [LARGE SCALE GENOMIC DNA]</scope>
    <source>
        <strain evidence="4 5">PEST</strain>
    </source>
</reference>
<protein>
    <submittedName>
        <fullName evidence="4">DDE_3 domain-containing protein</fullName>
    </submittedName>
</protein>
<evidence type="ECO:0000313" key="5">
    <source>
        <dbReference type="Proteomes" id="UP000007062"/>
    </source>
</evidence>